<evidence type="ECO:0000313" key="1">
    <source>
        <dbReference type="EMBL" id="MBK7952539.1"/>
    </source>
</evidence>
<comment type="caution">
    <text evidence="1">The sequence shown here is derived from an EMBL/GenBank/DDBJ whole genome shotgun (WGS) entry which is preliminary data.</text>
</comment>
<gene>
    <name evidence="1" type="ORF">IPK02_00360</name>
</gene>
<accession>A0A935T729</accession>
<dbReference type="Proteomes" id="UP000706151">
    <property type="component" value="Unassembled WGS sequence"/>
</dbReference>
<protein>
    <recommendedName>
        <fullName evidence="3">Core-binding (CB) domain-containing protein</fullName>
    </recommendedName>
</protein>
<sequence length="91" mass="10111">MIQHADRFLDFIARRGVGSNDVVASSPASYISYLNSVAKLIDSDITPAKLRTEIDVCNIARSISGKRKERTIRNYCSAMRQYVAMVEANGL</sequence>
<evidence type="ECO:0008006" key="3">
    <source>
        <dbReference type="Google" id="ProtNLM"/>
    </source>
</evidence>
<organism evidence="1 2">
    <name type="scientific">Candidatus Accumulibacter affinis</name>
    <dbReference type="NCBI Taxonomy" id="2954384"/>
    <lineage>
        <taxon>Bacteria</taxon>
        <taxon>Pseudomonadati</taxon>
        <taxon>Pseudomonadota</taxon>
        <taxon>Betaproteobacteria</taxon>
        <taxon>Candidatus Accumulibacter</taxon>
    </lineage>
</organism>
<dbReference type="AlphaFoldDB" id="A0A935T729"/>
<name>A0A935T729_9PROT</name>
<proteinExistence type="predicted"/>
<dbReference type="EMBL" id="JADJOT010000001">
    <property type="protein sequence ID" value="MBK7952539.1"/>
    <property type="molecule type" value="Genomic_DNA"/>
</dbReference>
<reference evidence="1 2" key="1">
    <citation type="submission" date="2020-10" db="EMBL/GenBank/DDBJ databases">
        <title>Connecting structure to function with the recovery of over 1000 high-quality activated sludge metagenome-assembled genomes encoding full-length rRNA genes using long-read sequencing.</title>
        <authorList>
            <person name="Singleton C.M."/>
            <person name="Petriglieri F."/>
            <person name="Kristensen J.M."/>
            <person name="Kirkegaard R.H."/>
            <person name="Michaelsen T.Y."/>
            <person name="Andersen M.H."/>
            <person name="Karst S.M."/>
            <person name="Dueholm M.S."/>
            <person name="Nielsen P.H."/>
            <person name="Albertsen M."/>
        </authorList>
    </citation>
    <scope>NUCLEOTIDE SEQUENCE [LARGE SCALE GENOMIC DNA]</scope>
    <source>
        <strain evidence="1">Fred_18-Q3-R57-64_BAT3C.720</strain>
    </source>
</reference>
<evidence type="ECO:0000313" key="2">
    <source>
        <dbReference type="Proteomes" id="UP000706151"/>
    </source>
</evidence>